<dbReference type="GO" id="GO:0051082">
    <property type="term" value="F:unfolded protein binding"/>
    <property type="evidence" value="ECO:0007669"/>
    <property type="project" value="InterPro"/>
</dbReference>
<evidence type="ECO:0000256" key="1">
    <source>
        <dbReference type="ARBA" id="ARBA00008239"/>
    </source>
</evidence>
<reference evidence="8" key="1">
    <citation type="journal article" date="2021" name="Antonie Van Leeuwenhoek">
        <title>Draft genome and description of Waterburya agarophytonicola gen. nov. sp. nov. (Pleurocapsales, Cyanobacteria): a seaweed symbiont.</title>
        <authorList>
            <person name="Bonthond G."/>
            <person name="Shalygin S."/>
            <person name="Bayer T."/>
            <person name="Weinberger F."/>
        </authorList>
    </citation>
    <scope>NUCLEOTIDE SEQUENCE</scope>
    <source>
        <strain evidence="8">KI4</strain>
    </source>
</reference>
<dbReference type="PROSITE" id="PS00298">
    <property type="entry name" value="HSP90"/>
    <property type="match status" value="1"/>
</dbReference>
<dbReference type="InterPro" id="IPR037196">
    <property type="entry name" value="HSP90_C"/>
</dbReference>
<dbReference type="Proteomes" id="UP000729733">
    <property type="component" value="Unassembled WGS sequence"/>
</dbReference>
<accession>A0A964BQ44</accession>
<dbReference type="GO" id="GO:0140662">
    <property type="term" value="F:ATP-dependent protein folding chaperone"/>
    <property type="evidence" value="ECO:0007669"/>
    <property type="project" value="InterPro"/>
</dbReference>
<feature type="domain" description="Histidine kinase/HSP90-like ATPase" evidence="7">
    <location>
        <begin position="27"/>
        <end position="179"/>
    </location>
</feature>
<evidence type="ECO:0000259" key="7">
    <source>
        <dbReference type="SMART" id="SM00387"/>
    </source>
</evidence>
<dbReference type="InterPro" id="IPR003594">
    <property type="entry name" value="HATPase_dom"/>
</dbReference>
<dbReference type="Gene3D" id="3.30.565.10">
    <property type="entry name" value="Histidine kinase-like ATPase, C-terminal domain"/>
    <property type="match status" value="1"/>
</dbReference>
<dbReference type="SUPFAM" id="SSF55874">
    <property type="entry name" value="ATPase domain of HSP90 chaperone/DNA topoisomerase II/histidine kinase"/>
    <property type="match status" value="1"/>
</dbReference>
<feature type="binding site" evidence="6">
    <location>
        <position position="38"/>
    </location>
    <ligand>
        <name>ATP</name>
        <dbReference type="ChEBI" id="CHEBI:30616"/>
    </ligand>
</feature>
<dbReference type="EMBL" id="JADWDC010000023">
    <property type="protein sequence ID" value="MCC0177529.1"/>
    <property type="molecule type" value="Genomic_DNA"/>
</dbReference>
<evidence type="ECO:0000256" key="3">
    <source>
        <dbReference type="ARBA" id="ARBA00022741"/>
    </source>
</evidence>
<evidence type="ECO:0000256" key="2">
    <source>
        <dbReference type="ARBA" id="ARBA00022490"/>
    </source>
</evidence>
<dbReference type="FunFam" id="3.30.565.10:FF:000076">
    <property type="entry name" value="Molecular chaperone HtpG"/>
    <property type="match status" value="1"/>
</dbReference>
<dbReference type="FunFam" id="3.30.230.80:FF:000008">
    <property type="entry name" value="Molecular chaperone HtpG"/>
    <property type="match status" value="1"/>
</dbReference>
<sequence>MAVLEKGNITIHTENIFPIIKKSLYTDHEIFLRELISNSVDAISKLKMASLAGEMQGEVGEPQVTIAVDKEKKTLSISDNGIGMTADEVKKYINQVAFSSAEDFIKKYEKDSNDLIGHFGLGFYSAFMVAAQVEIDTLSFKEGATAVHWSCDGSPEFELTESDRTTVGTTITLTLQDEELEYTEQPRIRQLVKTYCDFMPVKIVLDNEQINKQEALWKKSPRDLTDEDYLEFYRYLYPFQEDPLLWVHLNTDYPFLLNGILYFPKLKPDVDFSKGQIQLFCNQVFVSKNCEAIIPEFLMPLQGVIDSPDIPLNVSRSALTNDRTVRRIADFITKKIGNRLKSLYDEDRSKYISTWSDVGTFVKYGAIRDEKFKKQVEDLIIYRTTYQPDTAETEEVPKVEVQSAGDDAWKDVDNKDNASIEPHTTLQEYLERNKEKRANQVFYCSDPGTQNTFVELYKNQGLEVLYLDSFIDANYFIPFLEREYSEVKFARVDSELDETLVEEDKAQEIVDPTTNKTRNESIKELFEKALNKPRVNIKTQAIKSDDPQGTPPAMVLLPEAMRRMQEMAALMQEKAMAFPEDHILMINSAHPLIQNLLDLNKGTIVQSGNDSNSMVNLMCNHIYDLALMSQRAFDADGMKAFVERSNQVLTNLTKK</sequence>
<gene>
    <name evidence="8" type="primary">htpG</name>
    <name evidence="8" type="ORF">I4641_11120</name>
</gene>
<evidence type="ECO:0000256" key="6">
    <source>
        <dbReference type="PIRSR" id="PIRSR002583-1"/>
    </source>
</evidence>
<dbReference type="GO" id="GO:0005524">
    <property type="term" value="F:ATP binding"/>
    <property type="evidence" value="ECO:0007669"/>
    <property type="project" value="UniProtKB-KW"/>
</dbReference>
<feature type="binding site" evidence="6">
    <location>
        <position position="84"/>
    </location>
    <ligand>
        <name>ATP</name>
        <dbReference type="ChEBI" id="CHEBI:30616"/>
    </ligand>
</feature>
<dbReference type="CDD" id="cd16927">
    <property type="entry name" value="HATPase_Hsp90-like"/>
    <property type="match status" value="1"/>
</dbReference>
<evidence type="ECO:0000256" key="4">
    <source>
        <dbReference type="ARBA" id="ARBA00022840"/>
    </source>
</evidence>
<organism evidence="8 9">
    <name type="scientific">Waterburya agarophytonicola KI4</name>
    <dbReference type="NCBI Taxonomy" id="2874699"/>
    <lineage>
        <taxon>Bacteria</taxon>
        <taxon>Bacillati</taxon>
        <taxon>Cyanobacteriota</taxon>
        <taxon>Cyanophyceae</taxon>
        <taxon>Pleurocapsales</taxon>
        <taxon>Hyellaceae</taxon>
        <taxon>Waterburya</taxon>
        <taxon>Waterburya agarophytonicola</taxon>
    </lineage>
</organism>
<comment type="similarity">
    <text evidence="1">Belongs to the heat shock protein 90 family.</text>
</comment>
<keyword evidence="4 6" id="KW-0067">ATP-binding</keyword>
<feature type="binding site" evidence="6">
    <location>
        <position position="79"/>
    </location>
    <ligand>
        <name>ATP</name>
        <dbReference type="ChEBI" id="CHEBI:30616"/>
    </ligand>
</feature>
<feature type="binding site" evidence="6">
    <location>
        <position position="169"/>
    </location>
    <ligand>
        <name>ATP</name>
        <dbReference type="ChEBI" id="CHEBI:30616"/>
    </ligand>
</feature>
<evidence type="ECO:0000256" key="5">
    <source>
        <dbReference type="ARBA" id="ARBA00023186"/>
    </source>
</evidence>
<keyword evidence="5" id="KW-0143">Chaperone</keyword>
<dbReference type="GO" id="GO:0016887">
    <property type="term" value="F:ATP hydrolysis activity"/>
    <property type="evidence" value="ECO:0007669"/>
    <property type="project" value="InterPro"/>
</dbReference>
<dbReference type="PIRSF" id="PIRSF002583">
    <property type="entry name" value="Hsp90"/>
    <property type="match status" value="1"/>
</dbReference>
<dbReference type="Pfam" id="PF00183">
    <property type="entry name" value="HSP90"/>
    <property type="match status" value="2"/>
</dbReference>
<dbReference type="InterPro" id="IPR020568">
    <property type="entry name" value="Ribosomal_Su5_D2-typ_SF"/>
</dbReference>
<name>A0A964BQ44_9CYAN</name>
<dbReference type="Pfam" id="PF13589">
    <property type="entry name" value="HATPase_c_3"/>
    <property type="match status" value="1"/>
</dbReference>
<dbReference type="Gene3D" id="3.30.230.80">
    <property type="match status" value="1"/>
</dbReference>
<keyword evidence="2" id="KW-0963">Cytoplasm</keyword>
<dbReference type="PANTHER" id="PTHR11528">
    <property type="entry name" value="HEAT SHOCK PROTEIN 90 FAMILY MEMBER"/>
    <property type="match status" value="1"/>
</dbReference>
<dbReference type="PRINTS" id="PR00775">
    <property type="entry name" value="HEATSHOCK90"/>
</dbReference>
<dbReference type="RefSeq" id="WP_229640591.1">
    <property type="nucleotide sequence ID" value="NZ_JADWDC010000023.1"/>
</dbReference>
<dbReference type="InterPro" id="IPR036890">
    <property type="entry name" value="HATPase_C_sf"/>
</dbReference>
<feature type="binding site" evidence="6">
    <location>
        <position position="316"/>
    </location>
    <ligand>
        <name>ATP</name>
        <dbReference type="ChEBI" id="CHEBI:30616"/>
    </ligand>
</feature>
<dbReference type="SUPFAM" id="SSF110942">
    <property type="entry name" value="HSP90 C-terminal domain"/>
    <property type="match status" value="1"/>
</dbReference>
<dbReference type="Gene3D" id="3.40.50.11260">
    <property type="match status" value="1"/>
</dbReference>
<dbReference type="NCBIfam" id="NF003555">
    <property type="entry name" value="PRK05218.1"/>
    <property type="match status" value="1"/>
</dbReference>
<dbReference type="AlphaFoldDB" id="A0A964BQ44"/>
<comment type="caution">
    <text evidence="8">The sequence shown here is derived from an EMBL/GenBank/DDBJ whole genome shotgun (WGS) entry which is preliminary data.</text>
</comment>
<dbReference type="InterPro" id="IPR019805">
    <property type="entry name" value="Heat_shock_protein_90_CS"/>
</dbReference>
<dbReference type="Gene3D" id="1.20.120.790">
    <property type="entry name" value="Heat shock protein 90, C-terminal domain"/>
    <property type="match status" value="1"/>
</dbReference>
<feature type="binding site" evidence="6">
    <location>
        <position position="34"/>
    </location>
    <ligand>
        <name>ATP</name>
        <dbReference type="ChEBI" id="CHEBI:30616"/>
    </ligand>
</feature>
<evidence type="ECO:0000313" key="8">
    <source>
        <dbReference type="EMBL" id="MCC0177529.1"/>
    </source>
</evidence>
<keyword evidence="3 6" id="KW-0547">Nucleotide-binding</keyword>
<dbReference type="InterPro" id="IPR001404">
    <property type="entry name" value="Hsp90_fam"/>
</dbReference>
<protein>
    <submittedName>
        <fullName evidence="8">Molecular chaperone HtpG</fullName>
    </submittedName>
</protein>
<proteinExistence type="inferred from homology"/>
<dbReference type="SMART" id="SM00387">
    <property type="entry name" value="HATPase_c"/>
    <property type="match status" value="1"/>
</dbReference>
<dbReference type="InterPro" id="IPR020575">
    <property type="entry name" value="Hsp90_N"/>
</dbReference>
<evidence type="ECO:0000313" key="9">
    <source>
        <dbReference type="Proteomes" id="UP000729733"/>
    </source>
</evidence>
<keyword evidence="9" id="KW-1185">Reference proteome</keyword>
<dbReference type="SUPFAM" id="SSF54211">
    <property type="entry name" value="Ribosomal protein S5 domain 2-like"/>
    <property type="match status" value="1"/>
</dbReference>